<comment type="caution">
    <text evidence="2">The sequence shown here is derived from an EMBL/GenBank/DDBJ whole genome shotgun (WGS) entry which is preliminary data.</text>
</comment>
<organism evidence="2 3">
    <name type="scientific">Candidatus Entotheonella gemina</name>
    <dbReference type="NCBI Taxonomy" id="1429439"/>
    <lineage>
        <taxon>Bacteria</taxon>
        <taxon>Pseudomonadati</taxon>
        <taxon>Nitrospinota/Tectimicrobiota group</taxon>
        <taxon>Candidatus Tectimicrobiota</taxon>
        <taxon>Candidatus Entotheonellia</taxon>
        <taxon>Candidatus Entotheonellales</taxon>
        <taxon>Candidatus Entotheonellaceae</taxon>
        <taxon>Candidatus Entotheonella</taxon>
    </lineage>
</organism>
<dbReference type="GO" id="GO:0005829">
    <property type="term" value="C:cytosol"/>
    <property type="evidence" value="ECO:0007669"/>
    <property type="project" value="TreeGrafter"/>
</dbReference>
<dbReference type="PATRIC" id="fig|1429439.4.peg.4740"/>
<evidence type="ECO:0000259" key="1">
    <source>
        <dbReference type="Pfam" id="PF02538"/>
    </source>
</evidence>
<dbReference type="EMBL" id="AZHX01001184">
    <property type="protein sequence ID" value="ETX04589.1"/>
    <property type="molecule type" value="Genomic_DNA"/>
</dbReference>
<dbReference type="AlphaFoldDB" id="W4M2L7"/>
<dbReference type="GO" id="GO:0017168">
    <property type="term" value="F:5-oxoprolinase (ATP-hydrolyzing) activity"/>
    <property type="evidence" value="ECO:0007669"/>
    <property type="project" value="TreeGrafter"/>
</dbReference>
<sequence>MNAIDPITLAVVKGGLEQIAEEMDLTLKRAAFSPTISEGHDRANGFYDAHTGNVIVQGFTGLPIFIGIMQYTTQAVIEEVKRRGVDPEDVFLVNDPYSGGTHLMDVRMVKPFFYRGELFCYMANTGHWPDMGGSVPGGFGTKTTEIYQEGLRIPPVKLYNAGVLNEDILTILLANIRVAEERYGDLEAHLAAFRVGERRLTHLLDKYSPETVSACITELYDRAEQQMRSCIADLPDGTYTYADFLDSDGVDSEPLRIELDLTVQGDEVTLDFSKSSPPCRGPMNSVIGTTKSACHVALKHTFPEVSLNAGCFRPIHIHVPSNTFLNASLPRPVAGCAAEVSQRIIDVVRGALALAIPEHMSAGVCGTVNNLTIGGDDPDRGPYVMYMFNGGGYGGFKGGDGLTYGCGTISVSKTQPIEVFEQRYPVRIRQYALREESGGAGEFRGGFGAIIETEFIQGEATASFIGDRGRFAPRGLQEGSDGAKCRVEIAQGASTYIPEHLTKDDNVRLRPGDVIRLETPGGGGYGNPLERDIDRVVRDVGMGYISRNTAREVYGVVFREGSVKVDMAATEALRRTRLP</sequence>
<dbReference type="PANTHER" id="PTHR11365:SF23">
    <property type="entry name" value="HYPOTHETICAL 5-OXOPROLINASE (EUROFUNG)-RELATED"/>
    <property type="match status" value="1"/>
</dbReference>
<dbReference type="PANTHER" id="PTHR11365">
    <property type="entry name" value="5-OXOPROLINASE RELATED"/>
    <property type="match status" value="1"/>
</dbReference>
<accession>W4M2L7</accession>
<feature type="domain" description="Hydantoinase B/oxoprolinase" evidence="1">
    <location>
        <begin position="5"/>
        <end position="528"/>
    </location>
</feature>
<reference evidence="2 3" key="1">
    <citation type="journal article" date="2014" name="Nature">
        <title>An environmental bacterial taxon with a large and distinct metabolic repertoire.</title>
        <authorList>
            <person name="Wilson M.C."/>
            <person name="Mori T."/>
            <person name="Ruckert C."/>
            <person name="Uria A.R."/>
            <person name="Helf M.J."/>
            <person name="Takada K."/>
            <person name="Gernert C."/>
            <person name="Steffens U.A."/>
            <person name="Heycke N."/>
            <person name="Schmitt S."/>
            <person name="Rinke C."/>
            <person name="Helfrich E.J."/>
            <person name="Brachmann A.O."/>
            <person name="Gurgui C."/>
            <person name="Wakimoto T."/>
            <person name="Kracht M."/>
            <person name="Crusemann M."/>
            <person name="Hentschel U."/>
            <person name="Abe I."/>
            <person name="Matsunaga S."/>
            <person name="Kalinowski J."/>
            <person name="Takeyama H."/>
            <person name="Piel J."/>
        </authorList>
    </citation>
    <scope>NUCLEOTIDE SEQUENCE [LARGE SCALE GENOMIC DNA]</scope>
    <source>
        <strain evidence="3">TSY2</strain>
    </source>
</reference>
<proteinExistence type="predicted"/>
<evidence type="ECO:0000313" key="3">
    <source>
        <dbReference type="Proteomes" id="UP000019140"/>
    </source>
</evidence>
<name>W4M2L7_9BACT</name>
<keyword evidence="3" id="KW-1185">Reference proteome</keyword>
<dbReference type="GO" id="GO:0006749">
    <property type="term" value="P:glutathione metabolic process"/>
    <property type="evidence" value="ECO:0007669"/>
    <property type="project" value="TreeGrafter"/>
</dbReference>
<dbReference type="InterPro" id="IPR003692">
    <property type="entry name" value="Hydantoinase_B"/>
</dbReference>
<dbReference type="HOGENOM" id="CLU_020413_1_0_7"/>
<dbReference type="Proteomes" id="UP000019140">
    <property type="component" value="Unassembled WGS sequence"/>
</dbReference>
<dbReference type="Pfam" id="PF02538">
    <property type="entry name" value="Hydantoinase_B"/>
    <property type="match status" value="1"/>
</dbReference>
<evidence type="ECO:0000313" key="2">
    <source>
        <dbReference type="EMBL" id="ETX04589.1"/>
    </source>
</evidence>
<gene>
    <name evidence="2" type="ORF">ETSY2_27950</name>
</gene>
<protein>
    <submittedName>
        <fullName evidence="2">Methylhydantoinase</fullName>
    </submittedName>
</protein>
<dbReference type="InterPro" id="IPR045079">
    <property type="entry name" value="Oxoprolinase-like"/>
</dbReference>